<keyword evidence="1" id="KW-0732">Signal</keyword>
<evidence type="ECO:0000313" key="3">
    <source>
        <dbReference type="Proteomes" id="UP000253383"/>
    </source>
</evidence>
<sequence length="571" mass="63300">MDRRTFVRMGTASVCSLSALTTATFARSYAAAPDTKPSWLLEVIKANDQQIGQIRAHRDKESANPAFGGIKDGEDIPNPQSTADFVRRNACAISCPESTFYRSKELLAETGQAVQYLLKIQHSDGTIDLPATNFHSTPDTGFIVKRLTTAYTLLNRSGTPGLETVLPSLKAFLQKAGEALTVGGIHTPNHRWVVSAALTKLNALWPDARYVNRIEQWLAEHIDMDEDGQFNERSTLIYSPLTDRLLITIAKGMNKPELLDYVRRNLAMTLYYIHPNGEVVSDASGRQDKALVGTLEGYYYPARFMALRDKNGELAALCRQIEKTVLLKGVYFLDYYLEDPTFWSELPASKPMPTNYVKAFPHSGLVRIRRGNWDSTILKTSPVFLTFSKGEAVLQGLRVSASFFGKGQFQSEKIEKQGDSWVLSQSLEGPYYQPIAREKIDPAGDWVKMPQASRQKTEVQHYEAKVTIRETGNGMEADIQIIGTENVPVSVELIFRSGGTLSGITKHPTRPNAHLLSADSGSYTVQNDTITFGPGKALHKGVVLRGALPPMDAPTVYLTGFTPFQHTIKFS</sequence>
<dbReference type="RefSeq" id="WP_114405942.1">
    <property type="nucleotide sequence ID" value="NZ_QOWE01000007.1"/>
</dbReference>
<evidence type="ECO:0000313" key="2">
    <source>
        <dbReference type="EMBL" id="RCR69748.1"/>
    </source>
</evidence>
<feature type="chain" id="PRO_5016884721" description="Heparinase" evidence="1">
    <location>
        <begin position="31"/>
        <end position="571"/>
    </location>
</feature>
<reference evidence="2 3" key="1">
    <citation type="submission" date="2018-07" db="EMBL/GenBank/DDBJ databases">
        <title>Genome analysis of Larkinella rosea.</title>
        <authorList>
            <person name="Zhou Z."/>
            <person name="Wang G."/>
        </authorList>
    </citation>
    <scope>NUCLEOTIDE SEQUENCE [LARGE SCALE GENOMIC DNA]</scope>
    <source>
        <strain evidence="3">zzj9</strain>
    </source>
</reference>
<organism evidence="2 3">
    <name type="scientific">Larkinella punicea</name>
    <dbReference type="NCBI Taxonomy" id="2315727"/>
    <lineage>
        <taxon>Bacteria</taxon>
        <taxon>Pseudomonadati</taxon>
        <taxon>Bacteroidota</taxon>
        <taxon>Cytophagia</taxon>
        <taxon>Cytophagales</taxon>
        <taxon>Spirosomataceae</taxon>
        <taxon>Larkinella</taxon>
    </lineage>
</organism>
<dbReference type="OrthoDB" id="1290722at2"/>
<evidence type="ECO:0000256" key="1">
    <source>
        <dbReference type="SAM" id="SignalP"/>
    </source>
</evidence>
<comment type="caution">
    <text evidence="2">The sequence shown here is derived from an EMBL/GenBank/DDBJ whole genome shotgun (WGS) entry which is preliminary data.</text>
</comment>
<proteinExistence type="predicted"/>
<dbReference type="Proteomes" id="UP000253383">
    <property type="component" value="Unassembled WGS sequence"/>
</dbReference>
<evidence type="ECO:0008006" key="4">
    <source>
        <dbReference type="Google" id="ProtNLM"/>
    </source>
</evidence>
<dbReference type="AlphaFoldDB" id="A0A368JQ48"/>
<dbReference type="EMBL" id="QOWE01000007">
    <property type="protein sequence ID" value="RCR69748.1"/>
    <property type="molecule type" value="Genomic_DNA"/>
</dbReference>
<feature type="signal peptide" evidence="1">
    <location>
        <begin position="1"/>
        <end position="30"/>
    </location>
</feature>
<keyword evidence="3" id="KW-1185">Reference proteome</keyword>
<name>A0A368JQ48_9BACT</name>
<protein>
    <recommendedName>
        <fullName evidence="4">Heparinase</fullName>
    </recommendedName>
</protein>
<gene>
    <name evidence="2" type="ORF">DUE52_10430</name>
</gene>
<accession>A0A368JQ48</accession>